<dbReference type="NCBIfam" id="TIGR01297">
    <property type="entry name" value="CDF"/>
    <property type="match status" value="1"/>
</dbReference>
<dbReference type="Pfam" id="PF16916">
    <property type="entry name" value="ZT_dimer"/>
    <property type="match status" value="1"/>
</dbReference>
<dbReference type="GO" id="GO:0015086">
    <property type="term" value="F:cadmium ion transmembrane transporter activity"/>
    <property type="evidence" value="ECO:0007669"/>
    <property type="project" value="TreeGrafter"/>
</dbReference>
<dbReference type="SUPFAM" id="SSF160240">
    <property type="entry name" value="Cation efflux protein cytoplasmic domain-like"/>
    <property type="match status" value="1"/>
</dbReference>
<keyword evidence="3" id="KW-0813">Transport</keyword>
<dbReference type="EMBL" id="DPPF01000022">
    <property type="protein sequence ID" value="HCW92254.1"/>
    <property type="molecule type" value="Genomic_DNA"/>
</dbReference>
<protein>
    <submittedName>
        <fullName evidence="11">Cation transporter</fullName>
    </submittedName>
</protein>
<dbReference type="GO" id="GO:0015093">
    <property type="term" value="F:ferrous iron transmembrane transporter activity"/>
    <property type="evidence" value="ECO:0007669"/>
    <property type="project" value="TreeGrafter"/>
</dbReference>
<keyword evidence="4" id="KW-1003">Cell membrane</keyword>
<evidence type="ECO:0000256" key="5">
    <source>
        <dbReference type="ARBA" id="ARBA00022692"/>
    </source>
</evidence>
<feature type="domain" description="Cation efflux protein cytoplasmic" evidence="10">
    <location>
        <begin position="209"/>
        <end position="284"/>
    </location>
</feature>
<evidence type="ECO:0000259" key="10">
    <source>
        <dbReference type="Pfam" id="PF16916"/>
    </source>
</evidence>
<comment type="caution">
    <text evidence="11">The sequence shown here is derived from an EMBL/GenBank/DDBJ whole genome shotgun (WGS) entry which is preliminary data.</text>
</comment>
<evidence type="ECO:0000313" key="11">
    <source>
        <dbReference type="EMBL" id="HCW92254.1"/>
    </source>
</evidence>
<dbReference type="InterPro" id="IPR036837">
    <property type="entry name" value="Cation_efflux_CTD_sf"/>
</dbReference>
<dbReference type="Gene3D" id="1.20.1510.10">
    <property type="entry name" value="Cation efflux protein transmembrane domain"/>
    <property type="match status" value="1"/>
</dbReference>
<comment type="similarity">
    <text evidence="2">Belongs to the cation diffusion facilitator (CDF) transporter (TC 2.A.4) family.</text>
</comment>
<proteinExistence type="inferred from homology"/>
<sequence>MTRKTAAALTSVFVAGTLAVIKLVTGLMINSLVIVTSAVDSIMDIVTSSINYYAIKASEQPPDKEHPFGHHKYESLATFIQSIIIMLSGFYILYEAYSKYINKESVTNVNNGLYVMFFSILITLFLTIFLRRTAKREESAVLKADALHYEIDILTNLGVIGTLFVVKFTGIEIIDPVVSVLIAVYIVYSALKLNFNVTKDLVDTELPVDIKEKIIDIIKQYDDYHLDFHRLRTRQAGSKKFVDLHLTLCREVSLNDAHKIADTIEKRIKDEIKNSDVIIHIEPCTDENCTGIEHCEKKVRIDIE</sequence>
<dbReference type="Gene3D" id="3.30.70.1350">
    <property type="entry name" value="Cation efflux protein, cytoplasmic domain"/>
    <property type="match status" value="1"/>
</dbReference>
<evidence type="ECO:0000256" key="7">
    <source>
        <dbReference type="ARBA" id="ARBA00023136"/>
    </source>
</evidence>
<evidence type="ECO:0000256" key="1">
    <source>
        <dbReference type="ARBA" id="ARBA00004651"/>
    </source>
</evidence>
<reference evidence="11 12" key="1">
    <citation type="journal article" date="2018" name="Nat. Biotechnol.">
        <title>A standardized bacterial taxonomy based on genome phylogeny substantially revises the tree of life.</title>
        <authorList>
            <person name="Parks D.H."/>
            <person name="Chuvochina M."/>
            <person name="Waite D.W."/>
            <person name="Rinke C."/>
            <person name="Skarshewski A."/>
            <person name="Chaumeil P.A."/>
            <person name="Hugenholtz P."/>
        </authorList>
    </citation>
    <scope>NUCLEOTIDE SEQUENCE [LARGE SCALE GENOMIC DNA]</scope>
    <source>
        <strain evidence="11">UBA8672</strain>
    </source>
</reference>
<feature type="transmembrane region" description="Helical" evidence="8">
    <location>
        <begin position="114"/>
        <end position="134"/>
    </location>
</feature>
<dbReference type="Proteomes" id="UP000262325">
    <property type="component" value="Unassembled WGS sequence"/>
</dbReference>
<dbReference type="InterPro" id="IPR027469">
    <property type="entry name" value="Cation_efflux_TMD_sf"/>
</dbReference>
<evidence type="ECO:0000256" key="8">
    <source>
        <dbReference type="SAM" id="Phobius"/>
    </source>
</evidence>
<dbReference type="SUPFAM" id="SSF161111">
    <property type="entry name" value="Cation efflux protein transmembrane domain-like"/>
    <property type="match status" value="1"/>
</dbReference>
<evidence type="ECO:0000256" key="3">
    <source>
        <dbReference type="ARBA" id="ARBA00022448"/>
    </source>
</evidence>
<dbReference type="AlphaFoldDB" id="A0A3D5Q9A5"/>
<dbReference type="InterPro" id="IPR058533">
    <property type="entry name" value="Cation_efflux_TM"/>
</dbReference>
<gene>
    <name evidence="11" type="ORF">DHM44_01065</name>
</gene>
<dbReference type="FunFam" id="3.30.70.1350:FF:000002">
    <property type="entry name" value="Ferrous-iron efflux pump FieF"/>
    <property type="match status" value="1"/>
</dbReference>
<evidence type="ECO:0000256" key="6">
    <source>
        <dbReference type="ARBA" id="ARBA00022989"/>
    </source>
</evidence>
<keyword evidence="7 8" id="KW-0472">Membrane</keyword>
<organism evidence="11 12">
    <name type="scientific">Flexistipes sinusarabici</name>
    <dbReference type="NCBI Taxonomy" id="2352"/>
    <lineage>
        <taxon>Bacteria</taxon>
        <taxon>Pseudomonadati</taxon>
        <taxon>Deferribacterota</taxon>
        <taxon>Deferribacteres</taxon>
        <taxon>Deferribacterales</taxon>
        <taxon>Flexistipitaceae</taxon>
        <taxon>Flexistipes</taxon>
    </lineage>
</organism>
<dbReference type="GO" id="GO:0005886">
    <property type="term" value="C:plasma membrane"/>
    <property type="evidence" value="ECO:0007669"/>
    <property type="project" value="UniProtKB-SubCell"/>
</dbReference>
<name>A0A3D5Q9A5_FLESI</name>
<dbReference type="InterPro" id="IPR027470">
    <property type="entry name" value="Cation_efflux_CTD"/>
</dbReference>
<evidence type="ECO:0000256" key="2">
    <source>
        <dbReference type="ARBA" id="ARBA00008114"/>
    </source>
</evidence>
<accession>A0A3D5Q9A5</accession>
<comment type="subcellular location">
    <subcellularLocation>
        <location evidence="1">Cell membrane</location>
        <topology evidence="1">Multi-pass membrane protein</topology>
    </subcellularLocation>
</comment>
<feature type="transmembrane region" description="Helical" evidence="8">
    <location>
        <begin position="76"/>
        <end position="94"/>
    </location>
</feature>
<evidence type="ECO:0000259" key="9">
    <source>
        <dbReference type="Pfam" id="PF01545"/>
    </source>
</evidence>
<keyword evidence="6 8" id="KW-1133">Transmembrane helix</keyword>
<dbReference type="PANTHER" id="PTHR43840:SF15">
    <property type="entry name" value="MITOCHONDRIAL METAL TRANSPORTER 1-RELATED"/>
    <property type="match status" value="1"/>
</dbReference>
<evidence type="ECO:0000256" key="4">
    <source>
        <dbReference type="ARBA" id="ARBA00022475"/>
    </source>
</evidence>
<evidence type="ECO:0000313" key="12">
    <source>
        <dbReference type="Proteomes" id="UP000262325"/>
    </source>
</evidence>
<dbReference type="GO" id="GO:0006882">
    <property type="term" value="P:intracellular zinc ion homeostasis"/>
    <property type="evidence" value="ECO:0007669"/>
    <property type="project" value="TreeGrafter"/>
</dbReference>
<dbReference type="InterPro" id="IPR050291">
    <property type="entry name" value="CDF_Transporter"/>
</dbReference>
<dbReference type="InterPro" id="IPR002524">
    <property type="entry name" value="Cation_efflux"/>
</dbReference>
<feature type="domain" description="Cation efflux protein transmembrane" evidence="9">
    <location>
        <begin position="9"/>
        <end position="201"/>
    </location>
</feature>
<keyword evidence="5 8" id="KW-0812">Transmembrane</keyword>
<feature type="transmembrane region" description="Helical" evidence="8">
    <location>
        <begin position="173"/>
        <end position="191"/>
    </location>
</feature>
<dbReference type="Pfam" id="PF01545">
    <property type="entry name" value="Cation_efflux"/>
    <property type="match status" value="1"/>
</dbReference>
<dbReference type="GO" id="GO:0015341">
    <property type="term" value="F:zinc efflux antiporter activity"/>
    <property type="evidence" value="ECO:0007669"/>
    <property type="project" value="TreeGrafter"/>
</dbReference>
<dbReference type="PANTHER" id="PTHR43840">
    <property type="entry name" value="MITOCHONDRIAL METAL TRANSPORTER 1-RELATED"/>
    <property type="match status" value="1"/>
</dbReference>